<evidence type="ECO:0000256" key="2">
    <source>
        <dbReference type="ARBA" id="ARBA00022618"/>
    </source>
</evidence>
<dbReference type="PANTHER" id="PTHR34298:SF2">
    <property type="entry name" value="SEGREGATION AND CONDENSATION PROTEIN B"/>
    <property type="match status" value="1"/>
</dbReference>
<proteinExistence type="predicted"/>
<dbReference type="GO" id="GO:0051301">
    <property type="term" value="P:cell division"/>
    <property type="evidence" value="ECO:0007669"/>
    <property type="project" value="UniProtKB-KW"/>
</dbReference>
<accession>A0AAE6TWI5</accession>
<dbReference type="Pfam" id="PF04079">
    <property type="entry name" value="SMC_ScpB"/>
    <property type="match status" value="1"/>
</dbReference>
<evidence type="ECO:0000313" key="7">
    <source>
        <dbReference type="Proteomes" id="UP000327194"/>
    </source>
</evidence>
<reference evidence="6 7" key="1">
    <citation type="submission" date="2019-10" db="EMBL/GenBank/DDBJ databases">
        <title>Genome sequencing of Lactobacillus fructivorans.</title>
        <authorList>
            <person name="Kim K."/>
        </authorList>
    </citation>
    <scope>NUCLEOTIDE SEQUENCE [LARGE SCALE GENOMIC DNA]</scope>
    <source>
        <strain evidence="6 7">LF543</strain>
    </source>
</reference>
<dbReference type="EMBL" id="CP045562">
    <property type="protein sequence ID" value="QFX92682.1"/>
    <property type="molecule type" value="Genomic_DNA"/>
</dbReference>
<dbReference type="PANTHER" id="PTHR34298">
    <property type="entry name" value="SEGREGATION AND CONDENSATION PROTEIN B"/>
    <property type="match status" value="1"/>
</dbReference>
<protein>
    <submittedName>
        <fullName evidence="6">SMC-Scp complex subunit ScpB</fullName>
    </submittedName>
</protein>
<evidence type="ECO:0000313" key="6">
    <source>
        <dbReference type="EMBL" id="QFX92682.1"/>
    </source>
</evidence>
<dbReference type="GO" id="GO:0051304">
    <property type="term" value="P:chromosome separation"/>
    <property type="evidence" value="ECO:0007669"/>
    <property type="project" value="InterPro"/>
</dbReference>
<dbReference type="AlphaFoldDB" id="A0AAE6TWI5"/>
<keyword evidence="4" id="KW-0131">Cell cycle</keyword>
<feature type="region of interest" description="Disordered" evidence="5">
    <location>
        <begin position="166"/>
        <end position="190"/>
    </location>
</feature>
<keyword evidence="2" id="KW-0132">Cell division</keyword>
<evidence type="ECO:0000256" key="3">
    <source>
        <dbReference type="ARBA" id="ARBA00022829"/>
    </source>
</evidence>
<evidence type="ECO:0000256" key="1">
    <source>
        <dbReference type="ARBA" id="ARBA00022490"/>
    </source>
</evidence>
<dbReference type="InterPro" id="IPR036390">
    <property type="entry name" value="WH_DNA-bd_sf"/>
</dbReference>
<dbReference type="Gene3D" id="1.10.10.10">
    <property type="entry name" value="Winged helix-like DNA-binding domain superfamily/Winged helix DNA-binding domain"/>
    <property type="match status" value="2"/>
</dbReference>
<gene>
    <name evidence="6" type="primary">scpB</name>
    <name evidence="6" type="ORF">LF543_03520</name>
</gene>
<dbReference type="PIRSF" id="PIRSF019345">
    <property type="entry name" value="ScpB"/>
    <property type="match status" value="1"/>
</dbReference>
<dbReference type="NCBIfam" id="TIGR00281">
    <property type="entry name" value="SMC-Scp complex subunit ScpB"/>
    <property type="match status" value="1"/>
</dbReference>
<dbReference type="InterPro" id="IPR036388">
    <property type="entry name" value="WH-like_DNA-bd_sf"/>
</dbReference>
<keyword evidence="3" id="KW-0159">Chromosome partition</keyword>
<sequence length="190" mass="21474">MELMNLMAEIEALLYVSGDAGMTIKRLMKLTSKSESEVQREVDALKKRYASTQFGLCILQNGDIIHMSTKREYADVVQKFVKADDDLLTQSALETLTIIAYKQPVTCIEVDNVRGVNSSISIRNLLTQNLIKVDGEKNEPGKPKLYGTTDLFLSAFNIEKIDDLPELDEGEDPKDYVQMFDDEMKPLEDQ</sequence>
<dbReference type="Proteomes" id="UP000327194">
    <property type="component" value="Chromosome"/>
</dbReference>
<dbReference type="SUPFAM" id="SSF46785">
    <property type="entry name" value="Winged helix' DNA-binding domain"/>
    <property type="match status" value="2"/>
</dbReference>
<name>A0AAE6TWI5_9LACO</name>
<dbReference type="KEGG" id="lfv:LF543_03520"/>
<evidence type="ECO:0000256" key="4">
    <source>
        <dbReference type="ARBA" id="ARBA00023306"/>
    </source>
</evidence>
<dbReference type="InterPro" id="IPR005234">
    <property type="entry name" value="ScpB_csome_segregation"/>
</dbReference>
<organism evidence="6 7">
    <name type="scientific">Fructilactobacillus fructivorans</name>
    <dbReference type="NCBI Taxonomy" id="1614"/>
    <lineage>
        <taxon>Bacteria</taxon>
        <taxon>Bacillati</taxon>
        <taxon>Bacillota</taxon>
        <taxon>Bacilli</taxon>
        <taxon>Lactobacillales</taxon>
        <taxon>Lactobacillaceae</taxon>
        <taxon>Fructilactobacillus</taxon>
    </lineage>
</organism>
<keyword evidence="1" id="KW-0963">Cytoplasm</keyword>
<evidence type="ECO:0000256" key="5">
    <source>
        <dbReference type="SAM" id="MobiDB-lite"/>
    </source>
</evidence>